<name>A0A0E0HZY7_ORYNI</name>
<proteinExistence type="predicted"/>
<accession>A0A0E0HZY7</accession>
<dbReference type="Proteomes" id="UP000006591">
    <property type="component" value="Chromosome 7"/>
</dbReference>
<feature type="region of interest" description="Disordered" evidence="1">
    <location>
        <begin position="176"/>
        <end position="196"/>
    </location>
</feature>
<dbReference type="Gramene" id="ONIVA07G10700.1">
    <property type="protein sequence ID" value="ONIVA07G10700.1"/>
    <property type="gene ID" value="ONIVA07G10700"/>
</dbReference>
<evidence type="ECO:0000256" key="1">
    <source>
        <dbReference type="SAM" id="MobiDB-lite"/>
    </source>
</evidence>
<dbReference type="OMA" id="ENTPHAQ"/>
<dbReference type="HOGENOM" id="CLU_1247126_0_0_1"/>
<evidence type="ECO:0000313" key="2">
    <source>
        <dbReference type="EnsemblPlants" id="ONIVA07G10700.1"/>
    </source>
</evidence>
<evidence type="ECO:0000313" key="3">
    <source>
        <dbReference type="Proteomes" id="UP000006591"/>
    </source>
</evidence>
<feature type="compositionally biased region" description="Low complexity" evidence="1">
    <location>
        <begin position="11"/>
        <end position="26"/>
    </location>
</feature>
<reference evidence="2" key="2">
    <citation type="submission" date="2018-04" db="EMBL/GenBank/DDBJ databases">
        <title>OnivRS2 (Oryza nivara Reference Sequence Version 2).</title>
        <authorList>
            <person name="Zhang J."/>
            <person name="Kudrna D."/>
            <person name="Lee S."/>
            <person name="Talag J."/>
            <person name="Rajasekar S."/>
            <person name="Welchert J."/>
            <person name="Hsing Y.-I."/>
            <person name="Wing R.A."/>
        </authorList>
    </citation>
    <scope>NUCLEOTIDE SEQUENCE [LARGE SCALE GENOMIC DNA]</scope>
    <source>
        <strain evidence="2">SL10</strain>
    </source>
</reference>
<sequence length="209" mass="22869">MPNGCPRNTMSAPATSLSLTPPLHSSLFRKPKHQKQQHTPHIVFQVQENTPHAQNAQSSAIFPGFGNLAVVADQSIEHVVGVTVLAAGHSNRRRCSGRRSSPPKQHQANVLRLQARLDPIKVRLKPIEPTHSAPPELRALSRPGDVDAGVLPPWANNHRLRRSLDLAASVSLLEEEYVEEEEDPAAGNDRLDEEFDAACDVADFQDGSN</sequence>
<feature type="compositionally biased region" description="Basic residues" evidence="1">
    <location>
        <begin position="27"/>
        <end position="38"/>
    </location>
</feature>
<dbReference type="AlphaFoldDB" id="A0A0E0HZY7"/>
<protein>
    <submittedName>
        <fullName evidence="2">Uncharacterized protein</fullName>
    </submittedName>
</protein>
<organism evidence="2">
    <name type="scientific">Oryza nivara</name>
    <name type="common">Indian wild rice</name>
    <name type="synonym">Oryza sativa f. spontanea</name>
    <dbReference type="NCBI Taxonomy" id="4536"/>
    <lineage>
        <taxon>Eukaryota</taxon>
        <taxon>Viridiplantae</taxon>
        <taxon>Streptophyta</taxon>
        <taxon>Embryophyta</taxon>
        <taxon>Tracheophyta</taxon>
        <taxon>Spermatophyta</taxon>
        <taxon>Magnoliopsida</taxon>
        <taxon>Liliopsida</taxon>
        <taxon>Poales</taxon>
        <taxon>Poaceae</taxon>
        <taxon>BOP clade</taxon>
        <taxon>Oryzoideae</taxon>
        <taxon>Oryzeae</taxon>
        <taxon>Oryzinae</taxon>
        <taxon>Oryza</taxon>
    </lineage>
</organism>
<feature type="region of interest" description="Disordered" evidence="1">
    <location>
        <begin position="1"/>
        <end position="39"/>
    </location>
</feature>
<feature type="compositionally biased region" description="Polar residues" evidence="1">
    <location>
        <begin position="1"/>
        <end position="10"/>
    </location>
</feature>
<dbReference type="EnsemblPlants" id="ONIVA07G10700.1">
    <property type="protein sequence ID" value="ONIVA07G10700.1"/>
    <property type="gene ID" value="ONIVA07G10700"/>
</dbReference>
<keyword evidence="3" id="KW-1185">Reference proteome</keyword>
<reference evidence="2" key="1">
    <citation type="submission" date="2015-04" db="UniProtKB">
        <authorList>
            <consortium name="EnsemblPlants"/>
        </authorList>
    </citation>
    <scope>IDENTIFICATION</scope>
    <source>
        <strain evidence="2">SL10</strain>
    </source>
</reference>